<proteinExistence type="predicted"/>
<dbReference type="EMBL" id="LR746272">
    <property type="protein sequence ID" value="CAA7401384.1"/>
    <property type="molecule type" value="Genomic_DNA"/>
</dbReference>
<dbReference type="AlphaFoldDB" id="A0A7I8KWP0"/>
<gene>
    <name evidence="1" type="ORF">SI8410_09012062</name>
</gene>
<dbReference type="Proteomes" id="UP000663760">
    <property type="component" value="Chromosome 9"/>
</dbReference>
<name>A0A7I8KWP0_SPIIN</name>
<organism evidence="1 2">
    <name type="scientific">Spirodela intermedia</name>
    <name type="common">Intermediate duckweed</name>
    <dbReference type="NCBI Taxonomy" id="51605"/>
    <lineage>
        <taxon>Eukaryota</taxon>
        <taxon>Viridiplantae</taxon>
        <taxon>Streptophyta</taxon>
        <taxon>Embryophyta</taxon>
        <taxon>Tracheophyta</taxon>
        <taxon>Spermatophyta</taxon>
        <taxon>Magnoliopsida</taxon>
        <taxon>Liliopsida</taxon>
        <taxon>Araceae</taxon>
        <taxon>Lemnoideae</taxon>
        <taxon>Spirodela</taxon>
    </lineage>
</organism>
<protein>
    <submittedName>
        <fullName evidence="1">Uncharacterized protein</fullName>
    </submittedName>
</protein>
<keyword evidence="2" id="KW-1185">Reference proteome</keyword>
<sequence>MINCAHITSCNFDDIISNSTIFSC</sequence>
<accession>A0A7I8KWP0</accession>
<evidence type="ECO:0000313" key="2">
    <source>
        <dbReference type="Proteomes" id="UP000663760"/>
    </source>
</evidence>
<evidence type="ECO:0000313" key="1">
    <source>
        <dbReference type="EMBL" id="CAA7401384.1"/>
    </source>
</evidence>
<reference evidence="1" key="1">
    <citation type="submission" date="2020-02" db="EMBL/GenBank/DDBJ databases">
        <authorList>
            <person name="Scholz U."/>
            <person name="Mascher M."/>
            <person name="Fiebig A."/>
        </authorList>
    </citation>
    <scope>NUCLEOTIDE SEQUENCE</scope>
</reference>